<dbReference type="Gene3D" id="3.60.15.10">
    <property type="entry name" value="Ribonuclease Z/Hydroxyacylglutathione hydrolase-like"/>
    <property type="match status" value="1"/>
</dbReference>
<dbReference type="SMART" id="SM00849">
    <property type="entry name" value="Lactamase_B"/>
    <property type="match status" value="1"/>
</dbReference>
<evidence type="ECO:0000313" key="3">
    <source>
        <dbReference type="Proteomes" id="UP000460549"/>
    </source>
</evidence>
<dbReference type="Pfam" id="PF23023">
    <property type="entry name" value="Anti-Pycsar_Apyc1"/>
    <property type="match status" value="1"/>
</dbReference>
<dbReference type="Proteomes" id="UP000460549">
    <property type="component" value="Unassembled WGS sequence"/>
</dbReference>
<dbReference type="CDD" id="cd07716">
    <property type="entry name" value="RNaseZ_short-form-like_MBL-fold"/>
    <property type="match status" value="1"/>
</dbReference>
<evidence type="ECO:0000259" key="1">
    <source>
        <dbReference type="SMART" id="SM00849"/>
    </source>
</evidence>
<keyword evidence="2" id="KW-0378">Hydrolase</keyword>
<dbReference type="InterPro" id="IPR001279">
    <property type="entry name" value="Metallo-B-lactamas"/>
</dbReference>
<accession>A0A7X2TSG8</accession>
<dbReference type="PANTHER" id="PTHR46018:SF4">
    <property type="entry name" value="METALLO-HYDROLASE YHFI-RELATED"/>
    <property type="match status" value="1"/>
</dbReference>
<dbReference type="InterPro" id="IPR036866">
    <property type="entry name" value="RibonucZ/Hydroxyglut_hydro"/>
</dbReference>
<evidence type="ECO:0000313" key="2">
    <source>
        <dbReference type="EMBL" id="MSU07175.1"/>
    </source>
</evidence>
<comment type="caution">
    <text evidence="2">The sequence shown here is derived from an EMBL/GenBank/DDBJ whole genome shotgun (WGS) entry which is preliminary data.</text>
</comment>
<sequence length="239" mass="26386">MMKVTILGTNGGYVSAGEANSSILIENNDDRVIIDMGSGVLSNLERVCSLDKINNVVITHAHSDHFSDALVAVYGRLISKQLKREVQDLVFHGPDDSLLKEKLKLENVSSYSVIDEDTVLNIGSLKLTFYKTIHGVTCYAVKCEVDGKSVFYTSDTSYSEKLIKEAKGCDLLLCECSILKKYGSGSRIGHMNTAECAAFIKETKASKVRLVHLPCYLHYSIIENECGYECAKSLEEIIL</sequence>
<reference evidence="2 3" key="1">
    <citation type="submission" date="2019-08" db="EMBL/GenBank/DDBJ databases">
        <title>In-depth cultivation of the pig gut microbiome towards novel bacterial diversity and tailored functional studies.</title>
        <authorList>
            <person name="Wylensek D."/>
            <person name="Hitch T.C.A."/>
            <person name="Clavel T."/>
        </authorList>
    </citation>
    <scope>NUCLEOTIDE SEQUENCE [LARGE SCALE GENOMIC DNA]</scope>
    <source>
        <strain evidence="2 3">NM-380-WT-3C1</strain>
    </source>
</reference>
<dbReference type="SUPFAM" id="SSF56281">
    <property type="entry name" value="Metallo-hydrolase/oxidoreductase"/>
    <property type="match status" value="1"/>
</dbReference>
<gene>
    <name evidence="2" type="ORF">FYJ80_10425</name>
</gene>
<organism evidence="2 3">
    <name type="scientific">Bullifex porci</name>
    <dbReference type="NCBI Taxonomy" id="2606638"/>
    <lineage>
        <taxon>Bacteria</taxon>
        <taxon>Pseudomonadati</taxon>
        <taxon>Spirochaetota</taxon>
        <taxon>Spirochaetia</taxon>
        <taxon>Spirochaetales</taxon>
        <taxon>Spirochaetaceae</taxon>
        <taxon>Bullifex</taxon>
    </lineage>
</organism>
<proteinExistence type="predicted"/>
<dbReference type="GO" id="GO:0042781">
    <property type="term" value="F:3'-tRNA processing endoribonuclease activity"/>
    <property type="evidence" value="ECO:0007669"/>
    <property type="project" value="TreeGrafter"/>
</dbReference>
<feature type="domain" description="Metallo-beta-lactamase" evidence="1">
    <location>
        <begin position="19"/>
        <end position="190"/>
    </location>
</feature>
<dbReference type="PANTHER" id="PTHR46018">
    <property type="entry name" value="ZINC PHOSPHODIESTERASE ELAC PROTEIN 1"/>
    <property type="match status" value="1"/>
</dbReference>
<name>A0A7X2TSG8_9SPIO</name>
<keyword evidence="3" id="KW-1185">Reference proteome</keyword>
<dbReference type="EMBL" id="VUNN01000029">
    <property type="protein sequence ID" value="MSU07175.1"/>
    <property type="molecule type" value="Genomic_DNA"/>
</dbReference>
<dbReference type="AlphaFoldDB" id="A0A7X2TSG8"/>
<protein>
    <submittedName>
        <fullName evidence="2">MBL fold metallo-hydrolase</fullName>
    </submittedName>
</protein>